<evidence type="ECO:0000256" key="2">
    <source>
        <dbReference type="SAM" id="MobiDB-lite"/>
    </source>
</evidence>
<feature type="region of interest" description="Disordered" evidence="2">
    <location>
        <begin position="786"/>
        <end position="809"/>
    </location>
</feature>
<dbReference type="Pfam" id="PF03011">
    <property type="entry name" value="PFEMP"/>
    <property type="match status" value="2"/>
</dbReference>
<feature type="domain" description="Duffy-antigen binding" evidence="4">
    <location>
        <begin position="1645"/>
        <end position="1817"/>
    </location>
</feature>
<dbReference type="GO" id="GO:0046789">
    <property type="term" value="F:host cell surface receptor binding"/>
    <property type="evidence" value="ECO:0007669"/>
    <property type="project" value="InterPro"/>
</dbReference>
<feature type="domain" description="Duffy-antigen binding" evidence="4">
    <location>
        <begin position="3029"/>
        <end position="3172"/>
    </location>
</feature>
<dbReference type="EMBL" id="KE124721">
    <property type="protein sequence ID" value="EWC74229.1"/>
    <property type="molecule type" value="Genomic_DNA"/>
</dbReference>
<feature type="coiled-coil region" evidence="1">
    <location>
        <begin position="3666"/>
        <end position="3693"/>
    </location>
</feature>
<evidence type="ECO:0000259" key="4">
    <source>
        <dbReference type="Pfam" id="PF05424"/>
    </source>
</evidence>
<dbReference type="Pfam" id="PF22672">
    <property type="entry name" value="DBL_C"/>
    <property type="match status" value="2"/>
</dbReference>
<feature type="domain" description="Duffy-binding-like" evidence="3">
    <location>
        <begin position="2120"/>
        <end position="2267"/>
    </location>
</feature>
<dbReference type="Pfam" id="PF15445">
    <property type="entry name" value="ATS"/>
    <property type="match status" value="1"/>
</dbReference>
<dbReference type="Gene3D" id="1.20.58.830">
    <property type="match status" value="7"/>
</dbReference>
<keyword evidence="1" id="KW-0175">Coiled coil</keyword>
<feature type="region of interest" description="Disordered" evidence="2">
    <location>
        <begin position="3482"/>
        <end position="3511"/>
    </location>
</feature>
<dbReference type="FunFam" id="1.20.58.830:FF:000005">
    <property type="entry name" value="Erythrocyte membrane protein 1, PfEMP1"/>
    <property type="match status" value="1"/>
</dbReference>
<feature type="region of interest" description="Disordered" evidence="2">
    <location>
        <begin position="2262"/>
        <end position="2319"/>
    </location>
</feature>
<organism evidence="8 9">
    <name type="scientific">Plasmodium falciparum UGT5.1</name>
    <dbReference type="NCBI Taxonomy" id="1237627"/>
    <lineage>
        <taxon>Eukaryota</taxon>
        <taxon>Sar</taxon>
        <taxon>Alveolata</taxon>
        <taxon>Apicomplexa</taxon>
        <taxon>Aconoidasida</taxon>
        <taxon>Haemosporida</taxon>
        <taxon>Plasmodiidae</taxon>
        <taxon>Plasmodium</taxon>
        <taxon>Plasmodium (Laverania)</taxon>
    </lineage>
</organism>
<feature type="domain" description="Duffy-antigen binding" evidence="4">
    <location>
        <begin position="2708"/>
        <end position="2864"/>
    </location>
</feature>
<evidence type="ECO:0000313" key="8">
    <source>
        <dbReference type="EMBL" id="EWC74229.1"/>
    </source>
</evidence>
<feature type="compositionally biased region" description="Basic and acidic residues" evidence="2">
    <location>
        <begin position="1695"/>
        <end position="1705"/>
    </location>
</feature>
<dbReference type="InterPro" id="IPR054595">
    <property type="entry name" value="DBL_C"/>
</dbReference>
<dbReference type="FunFam" id="1.20.1310.20:FF:000001">
    <property type="entry name" value="Erythrocyte membrane protein 1, PfEMP1"/>
    <property type="match status" value="1"/>
</dbReference>
<sequence>MARGRGGEEDPIEHNKDAKHLLDSIGKKVYKEVHKKAVDYRKYLKGDLKSAAFKDGNNNVTDACHLIYEYDTNVTGGFDTNNPCANRLDVRFSDKYGGQCTNSKIKGNEEKDVKDIGACAPFRRLFLCDHHLSYMEAGKINNTHNLLLEVLLAAKYEGQSLVKKYNEYKERHKDLPSDICTILARSFADIGDIIRGKDLFLGYNEKDQEEKKQLQENLKKIFKEIYDNLMEDLIKDPTKMAEAQERYNGDKENFFQLREDWWDANRAKVWEAITCKAEQNDKYFRDACSEGTTSTQGKCHCITGDVPTYFDYVPQYLRWFEEWAEDFCRLRKHKLQNAIKNCGGKDGRDKYCDRNGYDCTRTIRGKKILVSDQECANCYVGCTDFVPWIKNQKQEFEKQKEKYDKEIKQKDQRTITTTHGTINNTYAKEFYDKLRKHYPSVDEFIKKLNEENICTDELILLNEKVSPVNFTNGHSNKTFSHTEYCDTCPWCAKKIKNKQGKWTNEQYDDCPNEQSTPVDLSKTTNINLLSTNIAEHNILEKYKNFCGKGEKSANGKNGNQIVTWQCYYDDSNEDGGKNDNCILGEWKNFTQNKTIKPYELFFSHWIKRMLEDSIKWREQFNNCINNENATKCIKWCKTPCECYKKWVKRMETEWGDIKKHFHKEKNHIDNHHFTTLEWFLELQFLPSIEEAYGNDEAIDKIEELLEERRTHADSELNDEEKKDIIDYLLEHEGKDAEKCTTTHTDEEACTEEEKIHNNPCSEHVNKPTASVKDIARKMKGHARKLLRNRGGRSALKANASQGNYSRGGKADDFKGGKLCTINDQHSNDTRRDSTGPCHGKDGNQGGDRMKIGTPWSNIVEKNKTSYKEVYLPPRREHMCTSNLEHLITDSQGLSESKLASNSLLGDVLLAAKKEGDFIVEKLGGNDNSAICRSMKYSFADLGDIIRGRDMWDLDEGSKKMEKNLVTIFEKIKDNLPQDIQGKYKGDSKHLNLRSDWWEANRYQVWNAMKCATLRDEKIPCPGIPLDDYIPQRLRWMTEWAEWFCKEQYSLYDELETQCGGCMSKNKGKGGKGCTSGDSAVCKQCKAACNTYGNKIKEWQKQWETISYKYLMLYLQTQIAAANGGLNTSVGAVNNEDKPVVAFLQQLLPPKSVKPGAPTPTLTSPYFTPAGYIHQEMGQNVGCNIQTQFCEKKKGGKEKNEKYVFKDKQHDQDTPCNCDKPPKKDACTTVNSLLQNRSATDDIEGCRQKDDGKIPYPRWTCEIDKFQEGHAGACMPPRRQKLCLYYIAHESQTQNIKTDDNLKDAFIKTAAAETFFAWHYYNSKNANAQEQLKAGKIPPDFLRSMFYTYGDYRDICLDTDISVKTARSDITKAKDKIGKVFSNSDDKSPDGLTREDWWNTYAEDIWKGMVCGLSHHIKNGNKEQLRKNLTDNNKYTKISSKLEDFASRPQFLRWFTEWGEEFCRERDTLEKNVEESCKDAQCNIDGTRTNKTECENACKNYTTYIKDKKSEYNEQKSKFDAEKIKGNGLYVNYKDKEAHDYLKEKCLDGSCNCMEKVKDTSDYWENYKKTYDNTTLQKKCECELPPKDACTIVKDLFEDNSEKKKYFDQACSLKYEKGKEKYTQWKCINDTTSSPSGKETTSSTSTCIPPRRQKLYVKPIESLGGTSTVDLRTAFIQSAAVETFFLWHRYKEEKKREEKERKERQDGLYTLSSDHSDAEQKQLETGDIPEEFLHEMFYTFGDYKDILFGYNIGSLKDMGEIEKKLKNVFRNTEKSTGGKTSNDTTRDHWWNEYGKDIWYGMLCALTYDTDTKQLKQDVHDNLIKKTNNKYDYRKVKISSIPINSGNKSDTTLLQFTERPTFFRWLEEWGEEFCRKRTDRLAQIKHECRGKYNNKHCDADGHDCKLTSPEKNKNLSDLDCPGCQKECRIYNEWIEKKEKQFYKQQKKYEKLISTSNKETYKEFYKNLHSKGYTSINLFLESLNRCKNGHDNNHQTYKIYFNKPDDTFSTSEYCETCSSYGVTCNRNYSCKKNTEKEWNKRNDLPNIPKKKNGITTNIDMIVNDSIGRHFDAHIRDFCNNCTLFKRTTDLNWECQYLNGIDQCKIKNGVKSRFFGETIAFRMLFQRWLRYFVQDYNNAKENIKACIKKEDVKSNKCIIGCKDKCECVEKWLKKKEEEWEKIKAHYDQQKEYYVYSIPHWVMSYFQQLPFDDYKKAQEVVENESDRYKLWGCTGKNLENGNEKNCNKGDFISNLIDKLQKKIDNCKTKHETSGNPQPTCVEIPPLDEEPPLDDDTTDKQSPDICKDVGDTKEPETDSEKLCDSKKQPKCNNLENDLRSTCKPKVKLIGLEARNLIAGIKSNIYISPRVQQLCLEPLQELAKSNAGATDKSKLIKAFTKCAYNEGKGLYEYYSKNKNELVKNVSTLSDKDVETYTLEAMKRSYADYGNIVKDDMLWNYDNSYDINEIIFDIATQHSKSQNTHSSDYETKERQNLWELIKTHVWKAMICGYKDAVRGDITSLPNGVDLCTLPSIDKDDQFLRWFEEWGQNFCIRREQEIKRLNEKCHNLICNSTNEGEKQECKILCDNYKEFLKSYANQFKKQSIVYDELKKSIPELRNKTALWFLKEKCKSKFSCFEKNDQIEVSKIFEYFSDDVKDECVCKEDKSLPDDKVNDLDKCPTEKKNNICNTYKKRRMCTYSNNRNSLEYWYGKDMLIPPRRRKICLRNITGYTFYKTNDGKNKFKNALLSAAMSEASFLCNNYEDKREALQAIKYTFADIGDIIKGKDMVDDTAYKKIKVKLENVLEKTGNDPIATEKWWDQNKKHVWNAMLCGYKEAGGKIESDDCNIPSEENTDQFLRWLIEWGKQVCKEKKELKASVYKKCANKDRKVDESCNYAASSYNNWNKIVKHAYDGLNKKYENFKLSQSGSTLTQKDADEYIKEKCSECQCSFEDIEETFKKNSETNDEVLDVIINKSHIPPHLEDIFNRYNGPYLRCPDSKLCIPYKNIPCFGNEHDDDGDWNSSLVRYNKTTNWGVLLPPRRIHLCLRIYPEKFVYLRNDIKHFKNFICSSAFAEAKRLKKVYKDDNDKLLQAMKYSFADIGSVVKGNDMMESPTSKYMDKLFTSNKYSGINRETWWNENKYHVWESMLCGYREAQGDTKKSENCRFPDIERVPQFLRWFQEWTKIFCTKRNELYDKMVSACENAQCDNKIGNVNVSDCMKACEKYKYYVLSKKKEYDIQKNKYDAAFKRKNDNKEAHDYFKDKCKDGQCACLYEKFNSDNNWENPYQSINDSKLKDKCKDGQCACLYEKFNSDNNWENPYQSINDSKLKGKCDCQKTVPPPLVPPSPPPKPDELPIPADEPFNRDILEKTIPFGIAFALGSIAFLFLKKKTQSPVDLFSVINIPKSDYDIPTLKSKNRYIPYKSGPYKGKTYIYMEGDSDEDKYAFMSDTTDVTSSESEYEELDINDIYVPGSPKYKTLIEVVLEPSGNNTTASGKNTPSDTQNDIQNDGIPSNKITDNEWNTLKHDFISNMLQNQPNDVPNDYKSGNSSTNTNITTTSHHNVEEKPFIMSIHDRNLLSGEEYSYNVNMSTNSMDDIPINRDNNDVYSGIDLINDTLSGNHNVDIYDELLKRKENELFGTNHPKHTTINRVAKPARDDPIHNQLELFHKWLDRHRDMCEKLKNDNERLAKLKEQWENETHSGNTHPSDSNKTLNTDVSIQIDMNNPKTTNEFTYVDRSGQTI</sequence>
<feature type="region of interest" description="Disordered" evidence="2">
    <location>
        <begin position="822"/>
        <end position="853"/>
    </location>
</feature>
<gene>
    <name evidence="8" type="ORF">C923_05095</name>
</gene>
<protein>
    <recommendedName>
        <fullName evidence="10">Erythrocyte membrane protein 1, PfEMP1</fullName>
    </recommendedName>
</protein>
<dbReference type="Pfam" id="PF15447">
    <property type="entry name" value="NTS"/>
    <property type="match status" value="1"/>
</dbReference>
<feature type="domain" description="Plasmodium falciparum erythrocyte membrane protein 1 acidic terminal segment" evidence="5">
    <location>
        <begin position="3365"/>
        <end position="3733"/>
    </location>
</feature>
<evidence type="ECO:0000259" key="3">
    <source>
        <dbReference type="Pfam" id="PF03011"/>
    </source>
</evidence>
<dbReference type="SUPFAM" id="SSF140924">
    <property type="entry name" value="Duffy binding domain-like"/>
    <property type="match status" value="9"/>
</dbReference>
<feature type="domain" description="Duffy-binding-like" evidence="7">
    <location>
        <begin position="1866"/>
        <end position="2009"/>
    </location>
</feature>
<feature type="compositionally biased region" description="Basic and acidic residues" evidence="2">
    <location>
        <begin position="2292"/>
        <end position="2319"/>
    </location>
</feature>
<evidence type="ECO:0008006" key="10">
    <source>
        <dbReference type="Google" id="ProtNLM"/>
    </source>
</evidence>
<dbReference type="InterPro" id="IPR029210">
    <property type="entry name" value="PfEMP1_NTS"/>
</dbReference>
<dbReference type="InterPro" id="IPR004258">
    <property type="entry name" value="DBL"/>
</dbReference>
<feature type="domain" description="Duffy-antigen binding" evidence="4">
    <location>
        <begin position="2358"/>
        <end position="2507"/>
    </location>
</feature>
<dbReference type="GO" id="GO:0016020">
    <property type="term" value="C:membrane"/>
    <property type="evidence" value="ECO:0007669"/>
    <property type="project" value="InterPro"/>
</dbReference>
<dbReference type="Gene3D" id="1.20.58.1930">
    <property type="match status" value="2"/>
</dbReference>
<reference evidence="8 9" key="1">
    <citation type="submission" date="2013-02" db="EMBL/GenBank/DDBJ databases">
        <title>The Genome Sequence of Plasmodium falciparum UGT5.1.</title>
        <authorList>
            <consortium name="The Broad Institute Genome Sequencing Platform"/>
            <consortium name="The Broad Institute Genome Sequencing Center for Infectious Disease"/>
            <person name="Neafsey D."/>
            <person name="Cheeseman I."/>
            <person name="Volkman S."/>
            <person name="Adams J."/>
            <person name="Walker B."/>
            <person name="Young S.K."/>
            <person name="Zeng Q."/>
            <person name="Gargeya S."/>
            <person name="Fitzgerald M."/>
            <person name="Haas B."/>
            <person name="Abouelleil A."/>
            <person name="Alvarado L."/>
            <person name="Arachchi H.M."/>
            <person name="Berlin A.M."/>
            <person name="Chapman S.B."/>
            <person name="Dewar J."/>
            <person name="Goldberg J."/>
            <person name="Griggs A."/>
            <person name="Gujja S."/>
            <person name="Hansen M."/>
            <person name="Howarth C."/>
            <person name="Imamovic A."/>
            <person name="Larimer J."/>
            <person name="McCowan C."/>
            <person name="Murphy C."/>
            <person name="Neiman D."/>
            <person name="Pearson M."/>
            <person name="Priest M."/>
            <person name="Roberts A."/>
            <person name="Saif S."/>
            <person name="Shea T."/>
            <person name="Sisk P."/>
            <person name="Sykes S."/>
            <person name="Wortman J."/>
            <person name="Nusbaum C."/>
            <person name="Birren B."/>
        </authorList>
    </citation>
    <scope>NUCLEOTIDE SEQUENCE [LARGE SCALE GENOMIC DNA]</scope>
    <source>
        <strain evidence="8 9">UGT5.1</strain>
    </source>
</reference>
<feature type="region of interest" description="Disordered" evidence="2">
    <location>
        <begin position="1695"/>
        <end position="1721"/>
    </location>
</feature>
<evidence type="ECO:0000259" key="6">
    <source>
        <dbReference type="Pfam" id="PF15447"/>
    </source>
</evidence>
<dbReference type="Proteomes" id="UP000030697">
    <property type="component" value="Unassembled WGS sequence"/>
</dbReference>
<dbReference type="FunFam" id="1.20.58.830:FF:000006">
    <property type="entry name" value="Erythrocyte membrane protein 1, PfEMP1"/>
    <property type="match status" value="2"/>
</dbReference>
<dbReference type="FunFam" id="1.20.1310.20:FF:000023">
    <property type="entry name" value="Erythrocyte membrane protein 1, PfEMP1"/>
    <property type="match status" value="1"/>
</dbReference>
<dbReference type="Pfam" id="PF05424">
    <property type="entry name" value="Duffy_binding"/>
    <property type="match status" value="7"/>
</dbReference>
<dbReference type="InterPro" id="IPR029211">
    <property type="entry name" value="PfEMP1_ATS"/>
</dbReference>
<dbReference type="InterPro" id="IPR008602">
    <property type="entry name" value="Duffy-antigen-binding"/>
</dbReference>
<feature type="compositionally biased region" description="Basic and acidic residues" evidence="2">
    <location>
        <begin position="825"/>
        <end position="841"/>
    </location>
</feature>
<accession>W7JHR1</accession>
<dbReference type="Gene3D" id="1.20.1310.20">
    <property type="entry name" value="Duffy-antigen binding domain"/>
    <property type="match status" value="7"/>
</dbReference>
<feature type="coiled-coil region" evidence="1">
    <location>
        <begin position="694"/>
        <end position="722"/>
    </location>
</feature>
<dbReference type="Gene3D" id="1.10.1900.40">
    <property type="entry name" value="Acidic terminal segments, variant surface antigen of PfEMP1"/>
    <property type="match status" value="2"/>
</dbReference>
<evidence type="ECO:0000256" key="1">
    <source>
        <dbReference type="SAM" id="Coils"/>
    </source>
</evidence>
<dbReference type="FunFam" id="1.10.1900.40:FF:000001">
    <property type="entry name" value="Erythrocyte membrane protein 1"/>
    <property type="match status" value="1"/>
</dbReference>
<proteinExistence type="predicted"/>
<name>W7JHR1_PLAFA</name>
<feature type="domain" description="Duffy-binding-like" evidence="3">
    <location>
        <begin position="601"/>
        <end position="746"/>
    </location>
</feature>
<feature type="compositionally biased region" description="Acidic residues" evidence="2">
    <location>
        <begin position="2280"/>
        <end position="2291"/>
    </location>
</feature>
<feature type="domain" description="Plasmodium falciparum erythrocyte membrane protein-1 N-terminal segment" evidence="6">
    <location>
        <begin position="17"/>
        <end position="51"/>
    </location>
</feature>
<evidence type="ECO:0000259" key="7">
    <source>
        <dbReference type="Pfam" id="PF22672"/>
    </source>
</evidence>
<dbReference type="InterPro" id="IPR042202">
    <property type="entry name" value="Duffy-ag-bd_sf"/>
</dbReference>
<feature type="domain" description="Duffy-antigen binding" evidence="4">
    <location>
        <begin position="1271"/>
        <end position="1452"/>
    </location>
</feature>
<evidence type="ECO:0000313" key="9">
    <source>
        <dbReference type="Proteomes" id="UP000030697"/>
    </source>
</evidence>
<feature type="domain" description="Duffy-antigen binding" evidence="4">
    <location>
        <begin position="117"/>
        <end position="318"/>
    </location>
</feature>
<dbReference type="OrthoDB" id="379252at2759"/>
<evidence type="ECO:0000259" key="5">
    <source>
        <dbReference type="Pfam" id="PF15445"/>
    </source>
</evidence>
<dbReference type="InterPro" id="IPR044932">
    <property type="entry name" value="PfEMP1_ATS_sf"/>
</dbReference>
<feature type="domain" description="Duffy-binding-like" evidence="7">
    <location>
        <begin position="322"/>
        <end position="483"/>
    </location>
</feature>
<feature type="domain" description="Duffy-antigen binding" evidence="4">
    <location>
        <begin position="869"/>
        <end position="1034"/>
    </location>
</feature>